<dbReference type="EMBL" id="RIBY02002323">
    <property type="protein sequence ID" value="KAH9819406.1"/>
    <property type="molecule type" value="Genomic_DNA"/>
</dbReference>
<feature type="region of interest" description="Disordered" evidence="1">
    <location>
        <begin position="201"/>
        <end position="315"/>
    </location>
</feature>
<organism evidence="2 3">
    <name type="scientific">Teratosphaeria destructans</name>
    <dbReference type="NCBI Taxonomy" id="418781"/>
    <lineage>
        <taxon>Eukaryota</taxon>
        <taxon>Fungi</taxon>
        <taxon>Dikarya</taxon>
        <taxon>Ascomycota</taxon>
        <taxon>Pezizomycotina</taxon>
        <taxon>Dothideomycetes</taxon>
        <taxon>Dothideomycetidae</taxon>
        <taxon>Mycosphaerellales</taxon>
        <taxon>Teratosphaeriaceae</taxon>
        <taxon>Teratosphaeria</taxon>
    </lineage>
</organism>
<evidence type="ECO:0000313" key="3">
    <source>
        <dbReference type="Proteomes" id="UP001138500"/>
    </source>
</evidence>
<comment type="caution">
    <text evidence="2">The sequence shown here is derived from an EMBL/GenBank/DDBJ whole genome shotgun (WGS) entry which is preliminary data.</text>
</comment>
<proteinExistence type="predicted"/>
<feature type="compositionally biased region" description="Acidic residues" evidence="1">
    <location>
        <begin position="247"/>
        <end position="266"/>
    </location>
</feature>
<dbReference type="OrthoDB" id="10578136at2759"/>
<evidence type="ECO:0000313" key="2">
    <source>
        <dbReference type="EMBL" id="KAH9819406.1"/>
    </source>
</evidence>
<keyword evidence="3" id="KW-1185">Reference proteome</keyword>
<reference evidence="2 3" key="1">
    <citation type="journal article" date="2018" name="IMA Fungus">
        <title>IMA Genome-F 10: Nine draft genome sequences of Claviceps purpurea s.lat., including C. arundinis, C. humidiphila, and C. cf. spartinae, pseudomolecules for the pitch canker pathogen Fusarium circinatum, draft genome of Davidsoniella eucalypti, Grosmannia galeiformis, Quambalaria eucalypti, and Teratosphaeria destructans.</title>
        <authorList>
            <person name="Wingfield B.D."/>
            <person name="Liu M."/>
            <person name="Nguyen H.D."/>
            <person name="Lane F.A."/>
            <person name="Morgan S.W."/>
            <person name="De Vos L."/>
            <person name="Wilken P.M."/>
            <person name="Duong T.A."/>
            <person name="Aylward J."/>
            <person name="Coetzee M.P."/>
            <person name="Dadej K."/>
            <person name="De Beer Z.W."/>
            <person name="Findlay W."/>
            <person name="Havenga M."/>
            <person name="Kolarik M."/>
            <person name="Menzies J.G."/>
            <person name="Naidoo K."/>
            <person name="Pochopski O."/>
            <person name="Shoukouhi P."/>
            <person name="Santana Q.C."/>
            <person name="Seifert K.A."/>
            <person name="Soal N."/>
            <person name="Steenkamp E.T."/>
            <person name="Tatham C.T."/>
            <person name="van der Nest M.A."/>
            <person name="Wingfield M.J."/>
        </authorList>
    </citation>
    <scope>NUCLEOTIDE SEQUENCE [LARGE SCALE GENOMIC DNA]</scope>
    <source>
        <strain evidence="2">CMW44962</strain>
    </source>
</reference>
<feature type="compositionally biased region" description="Basic and acidic residues" evidence="1">
    <location>
        <begin position="278"/>
        <end position="294"/>
    </location>
</feature>
<accession>A0A9W7SKE7</accession>
<gene>
    <name evidence="2" type="ORF">Tdes44962_MAKER05244</name>
</gene>
<sequence>MQSSAAMYLPQEADADFFENVKYVRYMADAYLREAKFTFAELYKQHNDEVKTLRSRCEERAAECERLAGELGNVQSEKAKVAERQKELAQLHETAEEMLCEEVEKMTKKDEEIEKLKAELQLQNESSKKALAQKDEELIHYYDEEVRREKEHAEKGLEKLAEEKELELQELTKESWNLQSRVSTYERENERLENRVRQLEQAAKSCTCRKQPPHQSSNDDDDDGDGDGDGDGDQENNDHGAKGPEESGADEGDDGGESDEADDGGEGGEGGESGDGTEATHHGPNQHHDGHPDGQDQAQSQGSSHGQPAVVNQNGNPVMNQRWWENCGLQADVKDKMALDWARRNPEAAAQRVEGFGTMSNRRRILIRAQQKLAKEILEARR</sequence>
<protein>
    <submittedName>
        <fullName evidence="2">Uncharacterized protein</fullName>
    </submittedName>
</protein>
<feature type="compositionally biased region" description="Low complexity" evidence="1">
    <location>
        <begin position="295"/>
        <end position="309"/>
    </location>
</feature>
<feature type="compositionally biased region" description="Basic and acidic residues" evidence="1">
    <location>
        <begin position="236"/>
        <end position="245"/>
    </location>
</feature>
<reference evidence="2 3" key="2">
    <citation type="journal article" date="2021" name="Curr. Genet.">
        <title>Genetic response to nitrogen starvation in the aggressive Eucalyptus foliar pathogen Teratosphaeria destructans.</title>
        <authorList>
            <person name="Havenga M."/>
            <person name="Wingfield B.D."/>
            <person name="Wingfield M.J."/>
            <person name="Dreyer L.L."/>
            <person name="Roets F."/>
            <person name="Aylward J."/>
        </authorList>
    </citation>
    <scope>NUCLEOTIDE SEQUENCE [LARGE SCALE GENOMIC DNA]</scope>
    <source>
        <strain evidence="2">CMW44962</strain>
    </source>
</reference>
<feature type="compositionally biased region" description="Acidic residues" evidence="1">
    <location>
        <begin position="218"/>
        <end position="235"/>
    </location>
</feature>
<dbReference type="AlphaFoldDB" id="A0A9W7SKE7"/>
<dbReference type="Proteomes" id="UP001138500">
    <property type="component" value="Unassembled WGS sequence"/>
</dbReference>
<name>A0A9W7SKE7_9PEZI</name>
<evidence type="ECO:0000256" key="1">
    <source>
        <dbReference type="SAM" id="MobiDB-lite"/>
    </source>
</evidence>